<gene>
    <name evidence="2" type="ORF">FGF68_04435</name>
</gene>
<dbReference type="AlphaFoldDB" id="A0A5C4S0Z0"/>
<dbReference type="SMART" id="SM00530">
    <property type="entry name" value="HTH_XRE"/>
    <property type="match status" value="1"/>
</dbReference>
<dbReference type="SUPFAM" id="SSF47413">
    <property type="entry name" value="lambda repressor-like DNA-binding domains"/>
    <property type="match status" value="1"/>
</dbReference>
<proteinExistence type="predicted"/>
<evidence type="ECO:0000259" key="1">
    <source>
        <dbReference type="PROSITE" id="PS50943"/>
    </source>
</evidence>
<sequence length="193" mass="21454">MAERKRFKSAAEVAAFCTGDEAFRQLVEKEVKQSRIAYNLLKLRLTKEVSQKALAERMGCDSSKISRMESGNDNNLKIGDIRDYLSALGVGMSMTFEDNELPAADRIKSYVYAIHDQLNKLAGLASEVDGDDEIIDKIKIFYGEVLFNFLARYTDSHKVLYTVIGKGDREPSGVAVVPDARVEGVADCVCEDK</sequence>
<dbReference type="Pfam" id="PF13560">
    <property type="entry name" value="HTH_31"/>
    <property type="match status" value="1"/>
</dbReference>
<dbReference type="GO" id="GO:0003677">
    <property type="term" value="F:DNA binding"/>
    <property type="evidence" value="ECO:0007669"/>
    <property type="project" value="InterPro"/>
</dbReference>
<evidence type="ECO:0000313" key="2">
    <source>
        <dbReference type="EMBL" id="TNJ36838.1"/>
    </source>
</evidence>
<accession>A0A5C4S0Z0</accession>
<protein>
    <submittedName>
        <fullName evidence="2">Helix-turn-helix transcriptional regulator</fullName>
    </submittedName>
</protein>
<comment type="caution">
    <text evidence="2">The sequence shown here is derived from an EMBL/GenBank/DDBJ whole genome shotgun (WGS) entry which is preliminary data.</text>
</comment>
<dbReference type="PROSITE" id="PS50943">
    <property type="entry name" value="HTH_CROC1"/>
    <property type="match status" value="1"/>
</dbReference>
<dbReference type="CDD" id="cd00093">
    <property type="entry name" value="HTH_XRE"/>
    <property type="match status" value="1"/>
</dbReference>
<dbReference type="InterPro" id="IPR001387">
    <property type="entry name" value="Cro/C1-type_HTH"/>
</dbReference>
<dbReference type="Gene3D" id="1.10.260.40">
    <property type="entry name" value="lambda repressor-like DNA-binding domains"/>
    <property type="match status" value="1"/>
</dbReference>
<name>A0A5C4S0Z0_PROVB</name>
<dbReference type="RefSeq" id="WP_068867359.1">
    <property type="nucleotide sequence ID" value="NZ_VDCI01000003.1"/>
</dbReference>
<dbReference type="Proteomes" id="UP000309544">
    <property type="component" value="Unassembled WGS sequence"/>
</dbReference>
<evidence type="ECO:0000313" key="3">
    <source>
        <dbReference type="Proteomes" id="UP000309544"/>
    </source>
</evidence>
<keyword evidence="3" id="KW-1185">Reference proteome</keyword>
<dbReference type="InterPro" id="IPR010982">
    <property type="entry name" value="Lambda_DNA-bd_dom_sf"/>
</dbReference>
<reference evidence="2 3" key="1">
    <citation type="submission" date="2019-05" db="EMBL/GenBank/DDBJ databases">
        <title>Draft Whole-Genome sequence of the green sulfur bacterium Prosthecochloris vibrioformis DSM 260.</title>
        <authorList>
            <person name="Meyer T.E."/>
            <person name="Kyndt J.A."/>
        </authorList>
    </citation>
    <scope>NUCLEOTIDE SEQUENCE [LARGE SCALE GENOMIC DNA]</scope>
    <source>
        <strain evidence="2 3">DSM 260</strain>
    </source>
</reference>
<dbReference type="EMBL" id="VDCI01000003">
    <property type="protein sequence ID" value="TNJ36838.1"/>
    <property type="molecule type" value="Genomic_DNA"/>
</dbReference>
<organism evidence="2 3">
    <name type="scientific">Prosthecochloris vibrioformis</name>
    <name type="common">Chlorobium vibrioforme</name>
    <dbReference type="NCBI Taxonomy" id="1098"/>
    <lineage>
        <taxon>Bacteria</taxon>
        <taxon>Pseudomonadati</taxon>
        <taxon>Chlorobiota</taxon>
        <taxon>Chlorobiia</taxon>
        <taxon>Chlorobiales</taxon>
        <taxon>Chlorobiaceae</taxon>
        <taxon>Prosthecochloris</taxon>
    </lineage>
</organism>
<feature type="domain" description="HTH cro/C1-type" evidence="1">
    <location>
        <begin position="40"/>
        <end position="101"/>
    </location>
</feature>